<evidence type="ECO:0000313" key="3">
    <source>
        <dbReference type="Proteomes" id="UP001196413"/>
    </source>
</evidence>
<evidence type="ECO:0000256" key="1">
    <source>
        <dbReference type="SAM" id="MobiDB-lite"/>
    </source>
</evidence>
<accession>A0AAD5QFA9</accession>
<feature type="compositionally biased region" description="Polar residues" evidence="1">
    <location>
        <begin position="1"/>
        <end position="11"/>
    </location>
</feature>
<feature type="region of interest" description="Disordered" evidence="1">
    <location>
        <begin position="1"/>
        <end position="52"/>
    </location>
</feature>
<reference evidence="2" key="1">
    <citation type="submission" date="2021-06" db="EMBL/GenBank/DDBJ databases">
        <title>Parelaphostrongylus tenuis whole genome reference sequence.</title>
        <authorList>
            <person name="Garwood T.J."/>
            <person name="Larsen P.A."/>
            <person name="Fountain-Jones N.M."/>
            <person name="Garbe J.R."/>
            <person name="Macchietto M.G."/>
            <person name="Kania S.A."/>
            <person name="Gerhold R.W."/>
            <person name="Richards J.E."/>
            <person name="Wolf T.M."/>
        </authorList>
    </citation>
    <scope>NUCLEOTIDE SEQUENCE</scope>
    <source>
        <strain evidence="2">MNPRO001-30</strain>
        <tissue evidence="2">Meninges</tissue>
    </source>
</reference>
<sequence length="52" mass="5928">MQFRQLSNDNSIRADPEDLEKCRQEMAQGQLDPSRSQTSSKEQEKAKRASSS</sequence>
<gene>
    <name evidence="2" type="ORF">KIN20_002415</name>
</gene>
<feature type="compositionally biased region" description="Basic and acidic residues" evidence="1">
    <location>
        <begin position="12"/>
        <end position="24"/>
    </location>
</feature>
<proteinExistence type="predicted"/>
<comment type="caution">
    <text evidence="2">The sequence shown here is derived from an EMBL/GenBank/DDBJ whole genome shotgun (WGS) entry which is preliminary data.</text>
</comment>
<dbReference type="Proteomes" id="UP001196413">
    <property type="component" value="Unassembled WGS sequence"/>
</dbReference>
<keyword evidence="3" id="KW-1185">Reference proteome</keyword>
<name>A0AAD5QFA9_PARTN</name>
<feature type="compositionally biased region" description="Polar residues" evidence="1">
    <location>
        <begin position="31"/>
        <end position="40"/>
    </location>
</feature>
<protein>
    <submittedName>
        <fullName evidence="2">Uncharacterized protein</fullName>
    </submittedName>
</protein>
<evidence type="ECO:0000313" key="2">
    <source>
        <dbReference type="EMBL" id="KAJ1347379.1"/>
    </source>
</evidence>
<feature type="compositionally biased region" description="Basic and acidic residues" evidence="1">
    <location>
        <begin position="41"/>
        <end position="52"/>
    </location>
</feature>
<dbReference type="AlphaFoldDB" id="A0AAD5QFA9"/>
<organism evidence="2 3">
    <name type="scientific">Parelaphostrongylus tenuis</name>
    <name type="common">Meningeal worm</name>
    <dbReference type="NCBI Taxonomy" id="148309"/>
    <lineage>
        <taxon>Eukaryota</taxon>
        <taxon>Metazoa</taxon>
        <taxon>Ecdysozoa</taxon>
        <taxon>Nematoda</taxon>
        <taxon>Chromadorea</taxon>
        <taxon>Rhabditida</taxon>
        <taxon>Rhabditina</taxon>
        <taxon>Rhabditomorpha</taxon>
        <taxon>Strongyloidea</taxon>
        <taxon>Metastrongylidae</taxon>
        <taxon>Parelaphostrongylus</taxon>
    </lineage>
</organism>
<dbReference type="EMBL" id="JAHQIW010000306">
    <property type="protein sequence ID" value="KAJ1347379.1"/>
    <property type="molecule type" value="Genomic_DNA"/>
</dbReference>